<evidence type="ECO:0000256" key="2">
    <source>
        <dbReference type="ARBA" id="ARBA00022576"/>
    </source>
</evidence>
<comment type="similarity">
    <text evidence="5">Belongs to the class-II pyridoxal-phosphate-dependent aminotransferase family.</text>
</comment>
<feature type="domain" description="Aminotransferase class I/classII large" evidence="6">
    <location>
        <begin position="31"/>
        <end position="348"/>
    </location>
</feature>
<evidence type="ECO:0000256" key="4">
    <source>
        <dbReference type="ARBA" id="ARBA00022898"/>
    </source>
</evidence>
<dbReference type="CDD" id="cd00609">
    <property type="entry name" value="AAT_like"/>
    <property type="match status" value="1"/>
</dbReference>
<organism evidence="7 8">
    <name type="scientific">Subtercola boreus</name>
    <dbReference type="NCBI Taxonomy" id="120213"/>
    <lineage>
        <taxon>Bacteria</taxon>
        <taxon>Bacillati</taxon>
        <taxon>Actinomycetota</taxon>
        <taxon>Actinomycetes</taxon>
        <taxon>Micrococcales</taxon>
        <taxon>Microbacteriaceae</taxon>
        <taxon>Subtercola</taxon>
    </lineage>
</organism>
<evidence type="ECO:0000259" key="6">
    <source>
        <dbReference type="Pfam" id="PF00155"/>
    </source>
</evidence>
<evidence type="ECO:0000256" key="3">
    <source>
        <dbReference type="ARBA" id="ARBA00022679"/>
    </source>
</evidence>
<evidence type="ECO:0000313" key="8">
    <source>
        <dbReference type="Proteomes" id="UP000256486"/>
    </source>
</evidence>
<evidence type="ECO:0000256" key="1">
    <source>
        <dbReference type="ARBA" id="ARBA00001933"/>
    </source>
</evidence>
<dbReference type="InterPro" id="IPR050106">
    <property type="entry name" value="HistidinolP_aminotransfase"/>
</dbReference>
<dbReference type="InterPro" id="IPR004839">
    <property type="entry name" value="Aminotransferase_I/II_large"/>
</dbReference>
<keyword evidence="3 7" id="KW-0808">Transferase</keyword>
<proteinExistence type="inferred from homology"/>
<dbReference type="Gene3D" id="3.40.640.10">
    <property type="entry name" value="Type I PLP-dependent aspartate aminotransferase-like (Major domain)"/>
    <property type="match status" value="1"/>
</dbReference>
<dbReference type="NCBIfam" id="NF002878">
    <property type="entry name" value="PRK03321.1"/>
    <property type="match status" value="1"/>
</dbReference>
<protein>
    <submittedName>
        <fullName evidence="7">Aminotransferase</fullName>
    </submittedName>
</protein>
<dbReference type="InterPro" id="IPR015424">
    <property type="entry name" value="PyrdxlP-dep_Trfase"/>
</dbReference>
<dbReference type="RefSeq" id="WP_116416358.1">
    <property type="nucleotide sequence ID" value="NZ_NBWZ01000001.1"/>
</dbReference>
<comment type="caution">
    <text evidence="7">The sequence shown here is derived from an EMBL/GenBank/DDBJ whole genome shotgun (WGS) entry which is preliminary data.</text>
</comment>
<dbReference type="InterPro" id="IPR024892">
    <property type="entry name" value="ArAT"/>
</dbReference>
<evidence type="ECO:0000313" key="7">
    <source>
        <dbReference type="EMBL" id="RFA10984.1"/>
    </source>
</evidence>
<keyword evidence="4 5" id="KW-0663">Pyridoxal phosphate</keyword>
<dbReference type="OrthoDB" id="9809616at2"/>
<dbReference type="AlphaFoldDB" id="A0A3E0VLX7"/>
<dbReference type="InterPro" id="IPR015422">
    <property type="entry name" value="PyrdxlP-dep_Trfase_small"/>
</dbReference>
<dbReference type="PANTHER" id="PTHR43643:SF3">
    <property type="entry name" value="HISTIDINOL-PHOSPHATE AMINOTRANSFERASE"/>
    <property type="match status" value="1"/>
</dbReference>
<evidence type="ECO:0000256" key="5">
    <source>
        <dbReference type="RuleBase" id="RU003693"/>
    </source>
</evidence>
<keyword evidence="8" id="KW-1185">Reference proteome</keyword>
<dbReference type="Gene3D" id="3.90.1150.10">
    <property type="entry name" value="Aspartate Aminotransferase, domain 1"/>
    <property type="match status" value="1"/>
</dbReference>
<dbReference type="PROSITE" id="PS00599">
    <property type="entry name" value="AA_TRANSFER_CLASS_2"/>
    <property type="match status" value="1"/>
</dbReference>
<dbReference type="EMBL" id="NBWZ01000001">
    <property type="protein sequence ID" value="RFA10984.1"/>
    <property type="molecule type" value="Genomic_DNA"/>
</dbReference>
<dbReference type="Proteomes" id="UP000256486">
    <property type="component" value="Unassembled WGS sequence"/>
</dbReference>
<keyword evidence="2 7" id="KW-0032">Aminotransferase</keyword>
<accession>A0A3E0VLX7</accession>
<dbReference type="Pfam" id="PF00155">
    <property type="entry name" value="Aminotran_1_2"/>
    <property type="match status" value="1"/>
</dbReference>
<sequence length="368" mass="39426">MDVPDTSPVKLRPEIVALPAYRQGKTVEGGFKLSSNENPFPPLDGVLKAAQDAAAVLHRYPNGHAPELSERLAERHGVAPEQVIVGAGSVAVLAQLVIAAAGAGDEVLYSWRSFEAYPLLPVMSGATSVKVPNRPDHGHDLPAMARAITGRTRLIIVCTPNNPTSTIVTETEFAEFMALVPDDLLVILDEAYAEFVTDPNAVRGMPLLARYPNLVVLRTFSKAYGLAGLRIGYGVGPVAVIDAARSASIPLSVTHHAQLAAMASLDQEAELLERVEHIATLRTTIWNGLLAQGWSVPEPQGNFVWLATGEHTEAAAEILLANGIMARPFHPEGIRISIGESESVEKVLTSTQEIVEFLSNRPATQPIL</sequence>
<dbReference type="InterPro" id="IPR015421">
    <property type="entry name" value="PyrdxlP-dep_Trfase_major"/>
</dbReference>
<dbReference type="GO" id="GO:0008483">
    <property type="term" value="F:transaminase activity"/>
    <property type="evidence" value="ECO:0007669"/>
    <property type="project" value="UniProtKB-KW"/>
</dbReference>
<name>A0A3E0VLX7_9MICO</name>
<dbReference type="GO" id="GO:0030170">
    <property type="term" value="F:pyridoxal phosphate binding"/>
    <property type="evidence" value="ECO:0007669"/>
    <property type="project" value="InterPro"/>
</dbReference>
<gene>
    <name evidence="7" type="ORF">B7R54_18525</name>
</gene>
<reference evidence="7 8" key="1">
    <citation type="submission" date="2017-04" db="EMBL/GenBank/DDBJ databases">
        <title>Comparative genome analysis of Subtercola boreus.</title>
        <authorList>
            <person name="Cho Y.-J."/>
            <person name="Cho A."/>
            <person name="Kim O.-S."/>
            <person name="Lee J.-I."/>
        </authorList>
    </citation>
    <scope>NUCLEOTIDE SEQUENCE [LARGE SCALE GENOMIC DNA]</scope>
    <source>
        <strain evidence="7 8">K300</strain>
    </source>
</reference>
<comment type="cofactor">
    <cofactor evidence="1 5">
        <name>pyridoxal 5'-phosphate</name>
        <dbReference type="ChEBI" id="CHEBI:597326"/>
    </cofactor>
</comment>
<dbReference type="SUPFAM" id="SSF53383">
    <property type="entry name" value="PLP-dependent transferases"/>
    <property type="match status" value="1"/>
</dbReference>
<dbReference type="PANTHER" id="PTHR43643">
    <property type="entry name" value="HISTIDINOL-PHOSPHATE AMINOTRANSFERASE 2"/>
    <property type="match status" value="1"/>
</dbReference>
<dbReference type="InterPro" id="IPR001917">
    <property type="entry name" value="Aminotrans_II_pyridoxalP_BS"/>
</dbReference>